<reference evidence="2 3" key="1">
    <citation type="journal article" date="2016" name="Nat. Commun.">
        <title>Thousands of microbial genomes shed light on interconnected biogeochemical processes in an aquifer system.</title>
        <authorList>
            <person name="Anantharaman K."/>
            <person name="Brown C.T."/>
            <person name="Hug L.A."/>
            <person name="Sharon I."/>
            <person name="Castelle C.J."/>
            <person name="Probst A.J."/>
            <person name="Thomas B.C."/>
            <person name="Singh A."/>
            <person name="Wilkins M.J."/>
            <person name="Karaoz U."/>
            <person name="Brodie E.L."/>
            <person name="Williams K.H."/>
            <person name="Hubbard S.S."/>
            <person name="Banfield J.F."/>
        </authorList>
    </citation>
    <scope>NUCLEOTIDE SEQUENCE [LARGE SCALE GENOMIC DNA]</scope>
    <source>
        <strain evidence="3">RIFCSPLOWO2_12_FULL_64_10</strain>
    </source>
</reference>
<dbReference type="SUPFAM" id="SSF81301">
    <property type="entry name" value="Nucleotidyltransferase"/>
    <property type="match status" value="1"/>
</dbReference>
<proteinExistence type="predicted"/>
<dbReference type="InterPro" id="IPR043519">
    <property type="entry name" value="NT_sf"/>
</dbReference>
<accession>A0A1F6D3C1</accession>
<dbReference type="EMBL" id="MFKF01000055">
    <property type="protein sequence ID" value="OGG55938.1"/>
    <property type="molecule type" value="Genomic_DNA"/>
</dbReference>
<feature type="domain" description="DUF6036" evidence="1">
    <location>
        <begin position="14"/>
        <end position="141"/>
    </location>
</feature>
<evidence type="ECO:0000259" key="1">
    <source>
        <dbReference type="Pfam" id="PF19502"/>
    </source>
</evidence>
<evidence type="ECO:0000313" key="2">
    <source>
        <dbReference type="EMBL" id="OGG55938.1"/>
    </source>
</evidence>
<dbReference type="InterPro" id="IPR045792">
    <property type="entry name" value="DUF6036"/>
</dbReference>
<protein>
    <recommendedName>
        <fullName evidence="1">DUF6036 domain-containing protein</fullName>
    </recommendedName>
</protein>
<dbReference type="Gene3D" id="3.30.460.40">
    <property type="match status" value="1"/>
</dbReference>
<gene>
    <name evidence="2" type="ORF">A3F84_21155</name>
</gene>
<comment type="caution">
    <text evidence="2">The sequence shown here is derived from an EMBL/GenBank/DDBJ whole genome shotgun (WGS) entry which is preliminary data.</text>
</comment>
<dbReference type="Pfam" id="PF19502">
    <property type="entry name" value="DUF6036"/>
    <property type="match status" value="1"/>
</dbReference>
<evidence type="ECO:0000313" key="3">
    <source>
        <dbReference type="Proteomes" id="UP000178606"/>
    </source>
</evidence>
<name>A0A1F6D3C1_HANXR</name>
<sequence length="151" mass="16986">MLNQLQSVFASFQNYDVKYVVIGGIAAVLHGVPRATFDLDILIEATPDNAQRLLDALLEAKLGTALLTSADELLAKEITIFKDRVRIDVQTSTPGLRFEDAWQNRVTMEYQGQTFYVVSKNDLIVSKRAAGRQVDLEDVRLLELRSEEQET</sequence>
<dbReference type="AlphaFoldDB" id="A0A1F6D3C1"/>
<organism evidence="2 3">
    <name type="scientific">Handelsmanbacteria sp. (strain RIFCSPLOWO2_12_FULL_64_10)</name>
    <dbReference type="NCBI Taxonomy" id="1817868"/>
    <lineage>
        <taxon>Bacteria</taxon>
        <taxon>Candidatus Handelsmaniibacteriota</taxon>
    </lineage>
</organism>
<dbReference type="Proteomes" id="UP000178606">
    <property type="component" value="Unassembled WGS sequence"/>
</dbReference>